<gene>
    <name evidence="2" type="ORF">UFOVP1276_71</name>
    <name evidence="3" type="ORF">UFOVP1403_83</name>
    <name evidence="4" type="ORF">UFOVP1507_67</name>
    <name evidence="1" type="ORF">UFOVP875_13</name>
</gene>
<sequence>MANTQSMCTSFLGELMLGQHQLGTSTIVSRGSLTSPTTDTLKAALYLASATINAATTAYTATGEVSGTNYTAGGVTVTNATAPTSTNSSATAGVGYWTPSASLVYTTVTLSTAFDTVLIYNSTQSNKAISVHTFSSQTITAGTLTLTMPSNTTTTALLRLATT</sequence>
<protein>
    <submittedName>
        <fullName evidence="1">Uncharacterized protein</fullName>
    </submittedName>
</protein>
<proteinExistence type="predicted"/>
<dbReference type="EMBL" id="LR797223">
    <property type="protein sequence ID" value="CAB4195155.1"/>
    <property type="molecule type" value="Genomic_DNA"/>
</dbReference>
<name>A0A6J5PKQ7_9CAUD</name>
<evidence type="ECO:0000313" key="2">
    <source>
        <dbReference type="EMBL" id="CAB4195155.1"/>
    </source>
</evidence>
<evidence type="ECO:0000313" key="1">
    <source>
        <dbReference type="EMBL" id="CAB4168194.1"/>
    </source>
</evidence>
<dbReference type="EMBL" id="LR796819">
    <property type="protein sequence ID" value="CAB4168194.1"/>
    <property type="molecule type" value="Genomic_DNA"/>
</dbReference>
<reference evidence="1" key="1">
    <citation type="submission" date="2020-04" db="EMBL/GenBank/DDBJ databases">
        <authorList>
            <person name="Chiriac C."/>
            <person name="Salcher M."/>
            <person name="Ghai R."/>
            <person name="Kavagutti S V."/>
        </authorList>
    </citation>
    <scope>NUCLEOTIDE SEQUENCE</scope>
</reference>
<dbReference type="EMBL" id="LR797358">
    <property type="protein sequence ID" value="CAB4205377.1"/>
    <property type="molecule type" value="Genomic_DNA"/>
</dbReference>
<evidence type="ECO:0000313" key="4">
    <source>
        <dbReference type="EMBL" id="CAB5238131.1"/>
    </source>
</evidence>
<evidence type="ECO:0000313" key="3">
    <source>
        <dbReference type="EMBL" id="CAB4205377.1"/>
    </source>
</evidence>
<dbReference type="EMBL" id="LR798457">
    <property type="protein sequence ID" value="CAB5238131.1"/>
    <property type="molecule type" value="Genomic_DNA"/>
</dbReference>
<organism evidence="1">
    <name type="scientific">uncultured Caudovirales phage</name>
    <dbReference type="NCBI Taxonomy" id="2100421"/>
    <lineage>
        <taxon>Viruses</taxon>
        <taxon>Duplodnaviria</taxon>
        <taxon>Heunggongvirae</taxon>
        <taxon>Uroviricota</taxon>
        <taxon>Caudoviricetes</taxon>
        <taxon>Peduoviridae</taxon>
        <taxon>Maltschvirus</taxon>
        <taxon>Maltschvirus maltsch</taxon>
    </lineage>
</organism>
<accession>A0A6J5PKQ7</accession>